<dbReference type="KEGG" id="btab:109035351"/>
<proteinExistence type="inferred from homology"/>
<gene>
    <name evidence="8" type="ORF">BEMITA_LOCUS11365</name>
</gene>
<dbReference type="PANTHER" id="PTHR10668">
    <property type="entry name" value="PHYTOENE DEHYDROGENASE"/>
    <property type="match status" value="1"/>
</dbReference>
<evidence type="ECO:0000256" key="5">
    <source>
        <dbReference type="ARBA" id="ARBA00038825"/>
    </source>
</evidence>
<dbReference type="Proteomes" id="UP001152759">
    <property type="component" value="Chromosome 7"/>
</dbReference>
<dbReference type="SUPFAM" id="SSF51905">
    <property type="entry name" value="FAD/NAD(P)-binding domain"/>
    <property type="match status" value="1"/>
</dbReference>
<dbReference type="AlphaFoldDB" id="A0A9P0AJ65"/>
<dbReference type="GO" id="GO:0005759">
    <property type="term" value="C:mitochondrial matrix"/>
    <property type="evidence" value="ECO:0007669"/>
    <property type="project" value="UniProtKB-SubCell"/>
</dbReference>
<comment type="subcellular location">
    <subcellularLocation>
        <location evidence="1">Mitochondrion matrix</location>
    </subcellularLocation>
</comment>
<comment type="similarity">
    <text evidence="3">Belongs to the carotenoid/retinoid oxidoreductase family.</text>
</comment>
<organism evidence="8 9">
    <name type="scientific">Bemisia tabaci</name>
    <name type="common">Sweetpotato whitefly</name>
    <name type="synonym">Aleurodes tabaci</name>
    <dbReference type="NCBI Taxonomy" id="7038"/>
    <lineage>
        <taxon>Eukaryota</taxon>
        <taxon>Metazoa</taxon>
        <taxon>Ecdysozoa</taxon>
        <taxon>Arthropoda</taxon>
        <taxon>Hexapoda</taxon>
        <taxon>Insecta</taxon>
        <taxon>Pterygota</taxon>
        <taxon>Neoptera</taxon>
        <taxon>Paraneoptera</taxon>
        <taxon>Hemiptera</taxon>
        <taxon>Sternorrhyncha</taxon>
        <taxon>Aleyrodoidea</taxon>
        <taxon>Aleyrodidae</taxon>
        <taxon>Aleyrodinae</taxon>
        <taxon>Bemisia</taxon>
    </lineage>
</organism>
<evidence type="ECO:0000256" key="4">
    <source>
        <dbReference type="ARBA" id="ARBA00037217"/>
    </source>
</evidence>
<evidence type="ECO:0000313" key="8">
    <source>
        <dbReference type="EMBL" id="CAH0392905.1"/>
    </source>
</evidence>
<comment type="subunit">
    <text evidence="5">Interacts with COX5B; this interaction may contribute to localize PYROXD2 to the inner face of the inner mitochondrial membrane.</text>
</comment>
<dbReference type="InterPro" id="IPR002937">
    <property type="entry name" value="Amino_oxidase"/>
</dbReference>
<accession>A0A9P0AJ65</accession>
<dbReference type="InterPro" id="IPR036188">
    <property type="entry name" value="FAD/NAD-bd_sf"/>
</dbReference>
<dbReference type="Pfam" id="PF01593">
    <property type="entry name" value="Amino_oxidase"/>
    <property type="match status" value="1"/>
</dbReference>
<evidence type="ECO:0000256" key="2">
    <source>
        <dbReference type="ARBA" id="ARBA00005593"/>
    </source>
</evidence>
<comment type="similarity">
    <text evidence="2">Belongs to the Rab GDI family.</text>
</comment>
<dbReference type="GO" id="GO:0016491">
    <property type="term" value="F:oxidoreductase activity"/>
    <property type="evidence" value="ECO:0007669"/>
    <property type="project" value="InterPro"/>
</dbReference>
<dbReference type="GO" id="GO:0007264">
    <property type="term" value="P:small GTPase-mediated signal transduction"/>
    <property type="evidence" value="ECO:0007669"/>
    <property type="project" value="InterPro"/>
</dbReference>
<dbReference type="Gene3D" id="3.50.50.60">
    <property type="entry name" value="FAD/NAD(P)-binding domain"/>
    <property type="match status" value="2"/>
</dbReference>
<reference evidence="8" key="1">
    <citation type="submission" date="2021-12" db="EMBL/GenBank/DDBJ databases">
        <authorList>
            <person name="King R."/>
        </authorList>
    </citation>
    <scope>NUCLEOTIDE SEQUENCE</scope>
</reference>
<evidence type="ECO:0000313" key="9">
    <source>
        <dbReference type="Proteomes" id="UP001152759"/>
    </source>
</evidence>
<keyword evidence="9" id="KW-1185">Reference proteome</keyword>
<evidence type="ECO:0000256" key="1">
    <source>
        <dbReference type="ARBA" id="ARBA00004305"/>
    </source>
</evidence>
<evidence type="ECO:0000256" key="6">
    <source>
        <dbReference type="ARBA" id="ARBA00040298"/>
    </source>
</evidence>
<dbReference type="GO" id="GO:0005092">
    <property type="term" value="F:GDP-dissociation inhibitor activity"/>
    <property type="evidence" value="ECO:0007669"/>
    <property type="project" value="InterPro"/>
</dbReference>
<dbReference type="InterPro" id="IPR018203">
    <property type="entry name" value="GDP_dissociation_inhibitor"/>
</dbReference>
<sequence length="577" mass="62287">MIPKTVGRSGRLAVTFHQSRLPFSTEKKTPKSRYDVVVVGGGHNGLVAAGYLSRAGLSVCVLERRLVLGGAAVTEEIVPGFRFSRCSYVLSLLRPQIIQELQLKEFGLKLHFRDPSSFTVLRDGRHLLLGSSHQSNVEQISKFSKRDAQLFTKYEEEMQVLAKGLVPLMDVSPSQLQKFLEQSYPMKIIELCKSKPLREAAKALSTLGPNARSLWQLMTSPINKVLDKWFESEPLKAGLATDALIGTMAGPFTPGTGYVLMHHVCGNLDGTPGAWAYPEGGMGAVSQALARSAEAHGADLFTDKAVERITIDRNQNADGVVTNDGTEVKATYVLSNATPKVTFDLIADKEVLDSDYVSELERIDYTSPVTKINIAVSRIPQFKGLGGPSGADEVQPHHRGTIHLNSDSMEEIDVAYQQGVTGHLPDRPMLELVIPSSLDKTISPDGAHVCLVFSQFTKYSLANGRVWDEDTKNAYAQIVFNSIEDYAPGFKSSIVGYEVLSPPDLESIFGLTGGNIFHGALTLDQLLLCRPVSSGPASPYTPISKLLICGSGAHPGGGVTGAPGRLAAKEVIATAGR</sequence>
<dbReference type="EMBL" id="OU963868">
    <property type="protein sequence ID" value="CAH0392905.1"/>
    <property type="molecule type" value="Genomic_DNA"/>
</dbReference>
<comment type="function">
    <text evidence="4">Probable oxidoreductase that may play a role as regulator of mitochondrial function.</text>
</comment>
<protein>
    <recommendedName>
        <fullName evidence="6">Pyridine nucleotide-disulfide oxidoreductase domain-containing protein 2</fullName>
    </recommendedName>
</protein>
<dbReference type="PRINTS" id="PR00891">
    <property type="entry name" value="RABGDIREP"/>
</dbReference>
<evidence type="ECO:0000256" key="3">
    <source>
        <dbReference type="ARBA" id="ARBA00006046"/>
    </source>
</evidence>
<evidence type="ECO:0000259" key="7">
    <source>
        <dbReference type="Pfam" id="PF01593"/>
    </source>
</evidence>
<feature type="domain" description="Amine oxidase" evidence="7">
    <location>
        <begin position="45"/>
        <end position="380"/>
    </location>
</feature>
<dbReference type="PANTHER" id="PTHR10668:SF103">
    <property type="entry name" value="PYRIDINE NUCLEOTIDE-DISULFIDE OXIDOREDUCTASE DOMAIN-CONTAINING PROTEIN 2"/>
    <property type="match status" value="1"/>
</dbReference>
<name>A0A9P0AJ65_BEMTA</name>